<dbReference type="Pfam" id="PF00589">
    <property type="entry name" value="Phage_integrase"/>
    <property type="match status" value="1"/>
</dbReference>
<keyword evidence="2" id="KW-0229">DNA integration</keyword>
<protein>
    <submittedName>
        <fullName evidence="8">Site-specific tyrosine recombinase XerD</fullName>
    </submittedName>
</protein>
<evidence type="ECO:0000259" key="6">
    <source>
        <dbReference type="PROSITE" id="PS51898"/>
    </source>
</evidence>
<dbReference type="EMBL" id="CAAHCY010000005">
    <property type="protein sequence ID" value="VGM12833.1"/>
    <property type="molecule type" value="Genomic_DNA"/>
</dbReference>
<dbReference type="InterPro" id="IPR044068">
    <property type="entry name" value="CB"/>
</dbReference>
<dbReference type="InterPro" id="IPR011010">
    <property type="entry name" value="DNA_brk_join_enz"/>
</dbReference>
<dbReference type="PROSITE" id="PS51898">
    <property type="entry name" value="TYR_RECOMBINASE"/>
    <property type="match status" value="1"/>
</dbReference>
<keyword evidence="4" id="KW-0233">DNA recombination</keyword>
<dbReference type="Gene3D" id="1.10.150.130">
    <property type="match status" value="1"/>
</dbReference>
<evidence type="ECO:0000313" key="8">
    <source>
        <dbReference type="EMBL" id="VGM12833.1"/>
    </source>
</evidence>
<reference evidence="8" key="1">
    <citation type="submission" date="2019-03" db="EMBL/GenBank/DDBJ databases">
        <authorList>
            <consortium name="Pathogen Informatics"/>
        </authorList>
    </citation>
    <scope>NUCLEOTIDE SEQUENCE</scope>
    <source>
        <strain evidence="8">5012STDY7626354</strain>
    </source>
</reference>
<sequence length="399" mass="46014">MQSLPDLYPIFIQQNVRFLDRTASSERSFMWQRRLAGKLLRVSLRTQDRNVAQYRAVKLTEAFIRLSQLMGNTNPLLIRETLLKARDKQIEDEFLSAVSVCHVSLHPVIQEKSISPLLSSVLNEWLEEMSSDWAKSTKVLNERTVNGFLEWCGDIPVDSVTKKTVSTYKKFLDKSGKSPRSRQDAIIKVSAMFNFAMKQRDYIVKNPFLGMNYKHVENMSIKTGVSLREHQKLISSEHVANTRSLWWLLNLLFYTGVRIGEAIQISSNDYIEKEDQGILIKCISINDDGTKTVKNNESIRDIPLSDSLLKAGIWEEKPIYHWVNNSSASNAVSKAFKKAGMKHTAHDYRYGLSDRLRDLQEVPDHIRFSILGHAHRTMTDRTYRSKQPLLQMKHVIDRT</sequence>
<organism evidence="8">
    <name type="scientific">Klebsiella pneumoniae</name>
    <dbReference type="NCBI Taxonomy" id="573"/>
    <lineage>
        <taxon>Bacteria</taxon>
        <taxon>Pseudomonadati</taxon>
        <taxon>Pseudomonadota</taxon>
        <taxon>Gammaproteobacteria</taxon>
        <taxon>Enterobacterales</taxon>
        <taxon>Enterobacteriaceae</taxon>
        <taxon>Klebsiella/Raoultella group</taxon>
        <taxon>Klebsiella</taxon>
        <taxon>Klebsiella pneumoniae complex</taxon>
    </lineage>
</organism>
<comment type="similarity">
    <text evidence="1">Belongs to the 'phage' integrase family.</text>
</comment>
<accession>A0A486SH88</accession>
<keyword evidence="3 5" id="KW-0238">DNA-binding</keyword>
<dbReference type="GO" id="GO:0015074">
    <property type="term" value="P:DNA integration"/>
    <property type="evidence" value="ECO:0007669"/>
    <property type="project" value="UniProtKB-KW"/>
</dbReference>
<dbReference type="InterPro" id="IPR010998">
    <property type="entry name" value="Integrase_recombinase_N"/>
</dbReference>
<evidence type="ECO:0000256" key="2">
    <source>
        <dbReference type="ARBA" id="ARBA00022908"/>
    </source>
</evidence>
<gene>
    <name evidence="8" type="ORF">SAMEA4873555_03371</name>
</gene>
<dbReference type="InterPro" id="IPR050090">
    <property type="entry name" value="Tyrosine_recombinase_XerCD"/>
</dbReference>
<dbReference type="RefSeq" id="WP_130958590.1">
    <property type="nucleotide sequence ID" value="NZ_BIKV01000007.1"/>
</dbReference>
<dbReference type="PANTHER" id="PTHR30349:SF41">
    <property type="entry name" value="INTEGRASE_RECOMBINASE PROTEIN MJ0367-RELATED"/>
    <property type="match status" value="1"/>
</dbReference>
<name>A0A486SH88_KLEPN</name>
<dbReference type="InterPro" id="IPR002104">
    <property type="entry name" value="Integrase_catalytic"/>
</dbReference>
<feature type="domain" description="Core-binding (CB)" evidence="7">
    <location>
        <begin position="116"/>
        <end position="197"/>
    </location>
</feature>
<dbReference type="InterPro" id="IPR025269">
    <property type="entry name" value="SAM-like_dom"/>
</dbReference>
<evidence type="ECO:0000256" key="1">
    <source>
        <dbReference type="ARBA" id="ARBA00008857"/>
    </source>
</evidence>
<dbReference type="AlphaFoldDB" id="A0A486SH88"/>
<dbReference type="PROSITE" id="PS51900">
    <property type="entry name" value="CB"/>
    <property type="match status" value="1"/>
</dbReference>
<feature type="domain" description="Tyr recombinase" evidence="6">
    <location>
        <begin position="220"/>
        <end position="397"/>
    </location>
</feature>
<evidence type="ECO:0000256" key="4">
    <source>
        <dbReference type="ARBA" id="ARBA00023172"/>
    </source>
</evidence>
<evidence type="ECO:0000259" key="7">
    <source>
        <dbReference type="PROSITE" id="PS51900"/>
    </source>
</evidence>
<dbReference type="PANTHER" id="PTHR30349">
    <property type="entry name" value="PHAGE INTEGRASE-RELATED"/>
    <property type="match status" value="1"/>
</dbReference>
<dbReference type="GO" id="GO:0003677">
    <property type="term" value="F:DNA binding"/>
    <property type="evidence" value="ECO:0007669"/>
    <property type="project" value="UniProtKB-UniRule"/>
</dbReference>
<dbReference type="InterPro" id="IPR013762">
    <property type="entry name" value="Integrase-like_cat_sf"/>
</dbReference>
<dbReference type="Gene3D" id="1.10.443.10">
    <property type="entry name" value="Intergrase catalytic core"/>
    <property type="match status" value="1"/>
</dbReference>
<evidence type="ECO:0000256" key="3">
    <source>
        <dbReference type="ARBA" id="ARBA00023125"/>
    </source>
</evidence>
<proteinExistence type="inferred from homology"/>
<dbReference type="Pfam" id="PF13102">
    <property type="entry name" value="Phage_int_SAM_5"/>
    <property type="match status" value="1"/>
</dbReference>
<dbReference type="SUPFAM" id="SSF56349">
    <property type="entry name" value="DNA breaking-rejoining enzymes"/>
    <property type="match status" value="1"/>
</dbReference>
<evidence type="ECO:0000256" key="5">
    <source>
        <dbReference type="PROSITE-ProRule" id="PRU01248"/>
    </source>
</evidence>
<dbReference type="GO" id="GO:0006310">
    <property type="term" value="P:DNA recombination"/>
    <property type="evidence" value="ECO:0007669"/>
    <property type="project" value="UniProtKB-KW"/>
</dbReference>